<accession>A0A4Y5YY68</accession>
<sequence>MKWIIRVGVVALILFGLNNVLHRVMRKYEMHKLDVVSAERIDKLPADQQRTAALAVYLSFFWGNTTLLPAMCKEQGVDLSSYSLAFKERYSDGHSQAREALTRLGHSEQALIAAVASTPEPRSAFTAMLKKIGNDVGKGDSVVEGCHALEHKQADMLDFMNFREIFPTVWQRTELR</sequence>
<evidence type="ECO:0000313" key="2">
    <source>
        <dbReference type="Proteomes" id="UP000316093"/>
    </source>
</evidence>
<dbReference type="AlphaFoldDB" id="A0A4Y5YY68"/>
<evidence type="ECO:0000313" key="1">
    <source>
        <dbReference type="EMBL" id="QDE37932.1"/>
    </source>
</evidence>
<reference evidence="1 2" key="1">
    <citation type="submission" date="2019-06" db="EMBL/GenBank/DDBJ databases">
        <title>A complete genome sequence for Luteibacter pinisoli MAH-14.</title>
        <authorList>
            <person name="Baltrus D.A."/>
        </authorList>
    </citation>
    <scope>NUCLEOTIDE SEQUENCE [LARGE SCALE GENOMIC DNA]</scope>
    <source>
        <strain evidence="1 2">MAH-14</strain>
    </source>
</reference>
<dbReference type="OrthoDB" id="9854068at2"/>
<dbReference type="RefSeq" id="WP_139978911.1">
    <property type="nucleotide sequence ID" value="NZ_CP041046.1"/>
</dbReference>
<protein>
    <submittedName>
        <fullName evidence="1">Uncharacterized protein</fullName>
    </submittedName>
</protein>
<dbReference type="Proteomes" id="UP000316093">
    <property type="component" value="Chromosome"/>
</dbReference>
<keyword evidence="2" id="KW-1185">Reference proteome</keyword>
<dbReference type="KEGG" id="lpy:FIV34_01315"/>
<dbReference type="EMBL" id="CP041046">
    <property type="protein sequence ID" value="QDE37932.1"/>
    <property type="molecule type" value="Genomic_DNA"/>
</dbReference>
<organism evidence="1 2">
    <name type="scientific">Luteibacter pinisoli</name>
    <dbReference type="NCBI Taxonomy" id="2589080"/>
    <lineage>
        <taxon>Bacteria</taxon>
        <taxon>Pseudomonadati</taxon>
        <taxon>Pseudomonadota</taxon>
        <taxon>Gammaproteobacteria</taxon>
        <taxon>Lysobacterales</taxon>
        <taxon>Rhodanobacteraceae</taxon>
        <taxon>Luteibacter</taxon>
    </lineage>
</organism>
<gene>
    <name evidence="1" type="ORF">FIV34_01315</name>
</gene>
<name>A0A4Y5YY68_9GAMM</name>
<proteinExistence type="predicted"/>